<proteinExistence type="predicted"/>
<dbReference type="Pfam" id="PF13577">
    <property type="entry name" value="SnoaL_4"/>
    <property type="match status" value="1"/>
</dbReference>
<evidence type="ECO:0000313" key="2">
    <source>
        <dbReference type="EMBL" id="MBB3997561.1"/>
    </source>
</evidence>
<evidence type="ECO:0000259" key="1">
    <source>
        <dbReference type="Pfam" id="PF13577"/>
    </source>
</evidence>
<keyword evidence="3" id="KW-1185">Reference proteome</keyword>
<feature type="domain" description="SnoaL-like" evidence="1">
    <location>
        <begin position="19"/>
        <end position="143"/>
    </location>
</feature>
<dbReference type="Gene3D" id="3.10.450.50">
    <property type="match status" value="1"/>
</dbReference>
<name>A0A7W6H315_9HYPH</name>
<reference evidence="2 3" key="1">
    <citation type="submission" date="2020-08" db="EMBL/GenBank/DDBJ databases">
        <title>Genomic Encyclopedia of Type Strains, Phase IV (KMG-IV): sequencing the most valuable type-strain genomes for metagenomic binning, comparative biology and taxonomic classification.</title>
        <authorList>
            <person name="Goeker M."/>
        </authorList>
    </citation>
    <scope>NUCLEOTIDE SEQUENCE [LARGE SCALE GENOMIC DNA]</scope>
    <source>
        <strain evidence="2 3">DSM 102238</strain>
    </source>
</reference>
<evidence type="ECO:0000313" key="3">
    <source>
        <dbReference type="Proteomes" id="UP000542776"/>
    </source>
</evidence>
<dbReference type="RefSeq" id="WP_183199114.1">
    <property type="nucleotide sequence ID" value="NZ_JACIEK010000002.1"/>
</dbReference>
<dbReference type="AlphaFoldDB" id="A0A7W6H315"/>
<gene>
    <name evidence="2" type="ORF">GGR04_001397</name>
</gene>
<dbReference type="EMBL" id="JACIEK010000002">
    <property type="protein sequence ID" value="MBB3997561.1"/>
    <property type="molecule type" value="Genomic_DNA"/>
</dbReference>
<dbReference type="GO" id="GO:0016853">
    <property type="term" value="F:isomerase activity"/>
    <property type="evidence" value="ECO:0007669"/>
    <property type="project" value="UniProtKB-KW"/>
</dbReference>
<keyword evidence="2" id="KW-0413">Isomerase</keyword>
<dbReference type="SUPFAM" id="SSF54427">
    <property type="entry name" value="NTF2-like"/>
    <property type="match status" value="1"/>
</dbReference>
<dbReference type="InterPro" id="IPR037401">
    <property type="entry name" value="SnoaL-like"/>
</dbReference>
<organism evidence="2 3">
    <name type="scientific">Aureimonas pseudogalii</name>
    <dbReference type="NCBI Taxonomy" id="1744844"/>
    <lineage>
        <taxon>Bacteria</taxon>
        <taxon>Pseudomonadati</taxon>
        <taxon>Pseudomonadota</taxon>
        <taxon>Alphaproteobacteria</taxon>
        <taxon>Hyphomicrobiales</taxon>
        <taxon>Aurantimonadaceae</taxon>
        <taxon>Aureimonas</taxon>
    </lineage>
</organism>
<comment type="caution">
    <text evidence="2">The sequence shown here is derived from an EMBL/GenBank/DDBJ whole genome shotgun (WGS) entry which is preliminary data.</text>
</comment>
<dbReference type="Proteomes" id="UP000542776">
    <property type="component" value="Unassembled WGS sequence"/>
</dbReference>
<protein>
    <submittedName>
        <fullName evidence="2">Ketosteroid isomerase-like protein</fullName>
    </submittedName>
</protein>
<sequence>MDERSPHPLFEPAPSDAHDAEDAIEDLFTAYAGGFDDFDAAAIAACFAFPVTIWQAGRGNVFADEAELTENIEALLAVFEREEIVHSTYRTIEAAGDGASAFAVLDWRQEREDGEAALEFRCRYALVRIEPERDADGPVWRIAFAVND</sequence>
<accession>A0A7W6H315</accession>
<dbReference type="InterPro" id="IPR032710">
    <property type="entry name" value="NTF2-like_dom_sf"/>
</dbReference>